<dbReference type="GO" id="GO:0008233">
    <property type="term" value="F:peptidase activity"/>
    <property type="evidence" value="ECO:0007669"/>
    <property type="project" value="UniProtKB-KW"/>
</dbReference>
<keyword evidence="8" id="KW-1185">Reference proteome</keyword>
<keyword evidence="7" id="KW-0645">Protease</keyword>
<protein>
    <submittedName>
        <fullName evidence="7">Rhomboid family intramembrane serine protease</fullName>
    </submittedName>
</protein>
<dbReference type="RefSeq" id="WP_166275514.1">
    <property type="nucleotide sequence ID" value="NZ_JTHE03000079.1"/>
</dbReference>
<dbReference type="Pfam" id="PF01694">
    <property type="entry name" value="Rhomboid"/>
    <property type="match status" value="1"/>
</dbReference>
<feature type="transmembrane region" description="Helical" evidence="5">
    <location>
        <begin position="143"/>
        <end position="161"/>
    </location>
</feature>
<keyword evidence="4 5" id="KW-0472">Membrane</keyword>
<comment type="caution">
    <text evidence="7">The sequence shown here is derived from an EMBL/GenBank/DDBJ whole genome shotgun (WGS) entry which is preliminary data.</text>
</comment>
<dbReference type="Proteomes" id="UP000031561">
    <property type="component" value="Unassembled WGS sequence"/>
</dbReference>
<feature type="transmembrane region" description="Helical" evidence="5">
    <location>
        <begin position="167"/>
        <end position="187"/>
    </location>
</feature>
<feature type="transmembrane region" description="Helical" evidence="5">
    <location>
        <begin position="115"/>
        <end position="136"/>
    </location>
</feature>
<evidence type="ECO:0000256" key="3">
    <source>
        <dbReference type="ARBA" id="ARBA00022989"/>
    </source>
</evidence>
<dbReference type="SUPFAM" id="SSF144091">
    <property type="entry name" value="Rhomboid-like"/>
    <property type="match status" value="1"/>
</dbReference>
<organism evidence="7 8">
    <name type="scientific">Lyngbya confervoides BDU141951</name>
    <dbReference type="NCBI Taxonomy" id="1574623"/>
    <lineage>
        <taxon>Bacteria</taxon>
        <taxon>Bacillati</taxon>
        <taxon>Cyanobacteriota</taxon>
        <taxon>Cyanophyceae</taxon>
        <taxon>Oscillatoriophycideae</taxon>
        <taxon>Oscillatoriales</taxon>
        <taxon>Microcoleaceae</taxon>
        <taxon>Lyngbya</taxon>
    </lineage>
</organism>
<dbReference type="GO" id="GO:0016020">
    <property type="term" value="C:membrane"/>
    <property type="evidence" value="ECO:0007669"/>
    <property type="project" value="UniProtKB-SubCell"/>
</dbReference>
<dbReference type="InterPro" id="IPR022764">
    <property type="entry name" value="Peptidase_S54_rhomboid_dom"/>
</dbReference>
<sequence length="198" mass="22187">MDEKFPRSPALWSRFYGLFILTALMWGIELVDWFFPWIRLDWFGIHPRSVNGLMGILVSPLLHSSWSHLMANTPPFLMFGGLIAASGSQRFWTVTLGCALISGFGTWLVSPGWTITVGASGIIFGYFGFLLLRGFFERRFSSALISLAVGLFYGSILWQVFPSGRGISWSAHFFGLVGGIVMAYWLGRSRKSSLQSRL</sequence>
<dbReference type="GO" id="GO:0006508">
    <property type="term" value="P:proteolysis"/>
    <property type="evidence" value="ECO:0007669"/>
    <property type="project" value="UniProtKB-KW"/>
</dbReference>
<evidence type="ECO:0000313" key="7">
    <source>
        <dbReference type="EMBL" id="MCM1983876.1"/>
    </source>
</evidence>
<feature type="transmembrane region" description="Helical" evidence="5">
    <location>
        <begin position="15"/>
        <end position="38"/>
    </location>
</feature>
<dbReference type="PANTHER" id="PTHR43066">
    <property type="entry name" value="RHOMBOID-RELATED PROTEIN"/>
    <property type="match status" value="1"/>
</dbReference>
<gene>
    <name evidence="7" type="ORF">QQ91_0013725</name>
</gene>
<evidence type="ECO:0000259" key="6">
    <source>
        <dbReference type="Pfam" id="PF01694"/>
    </source>
</evidence>
<dbReference type="InterPro" id="IPR035952">
    <property type="entry name" value="Rhomboid-like_sf"/>
</dbReference>
<keyword evidence="3 5" id="KW-1133">Transmembrane helix</keyword>
<reference evidence="7 8" key="1">
    <citation type="journal article" date="2015" name="Genome Announc.">
        <title>Draft Genome Sequence of Filamentous Marine Cyanobacterium Lyngbya confervoides Strain BDU141951.</title>
        <authorList>
            <person name="Chandrababunaidu M.M."/>
            <person name="Sen D."/>
            <person name="Tripathy S."/>
        </authorList>
    </citation>
    <scope>NUCLEOTIDE SEQUENCE [LARGE SCALE GENOMIC DNA]</scope>
    <source>
        <strain evidence="7 8">BDU141951</strain>
    </source>
</reference>
<evidence type="ECO:0000256" key="1">
    <source>
        <dbReference type="ARBA" id="ARBA00004141"/>
    </source>
</evidence>
<feature type="domain" description="Peptidase S54 rhomboid" evidence="6">
    <location>
        <begin position="54"/>
        <end position="188"/>
    </location>
</feature>
<evidence type="ECO:0000256" key="2">
    <source>
        <dbReference type="ARBA" id="ARBA00022692"/>
    </source>
</evidence>
<dbReference type="EMBL" id="JTHE03000079">
    <property type="protein sequence ID" value="MCM1983876.1"/>
    <property type="molecule type" value="Genomic_DNA"/>
</dbReference>
<feature type="transmembrane region" description="Helical" evidence="5">
    <location>
        <begin position="50"/>
        <end position="71"/>
    </location>
</feature>
<keyword evidence="7" id="KW-0378">Hydrolase</keyword>
<proteinExistence type="predicted"/>
<name>A0ABD4T5Z7_9CYAN</name>
<dbReference type="Gene3D" id="1.20.1540.10">
    <property type="entry name" value="Rhomboid-like"/>
    <property type="match status" value="1"/>
</dbReference>
<comment type="subcellular location">
    <subcellularLocation>
        <location evidence="1">Membrane</location>
        <topology evidence="1">Multi-pass membrane protein</topology>
    </subcellularLocation>
</comment>
<dbReference type="AlphaFoldDB" id="A0ABD4T5Z7"/>
<evidence type="ECO:0000313" key="8">
    <source>
        <dbReference type="Proteomes" id="UP000031561"/>
    </source>
</evidence>
<keyword evidence="2 5" id="KW-0812">Transmembrane</keyword>
<evidence type="ECO:0000256" key="5">
    <source>
        <dbReference type="SAM" id="Phobius"/>
    </source>
</evidence>
<evidence type="ECO:0000256" key="4">
    <source>
        <dbReference type="ARBA" id="ARBA00023136"/>
    </source>
</evidence>
<accession>A0ABD4T5Z7</accession>